<evidence type="ECO:0000313" key="2">
    <source>
        <dbReference type="Ensembl" id="ENSACCP00020021441.1"/>
    </source>
</evidence>
<sequence length="102" mass="11687">MHLSHVCDLHPNVLLVFLPNTVSLLQLLDQGVIANFRMIYLQQTLICLLKVIDKSHKSSMHEFLQELQQAISLRDASVSIRDRLLYIGLSTELWELPCCGRT</sequence>
<evidence type="ECO:0000259" key="1">
    <source>
        <dbReference type="Pfam" id="PF03184"/>
    </source>
</evidence>
<accession>A0A663FC44</accession>
<organism evidence="2 3">
    <name type="scientific">Aquila chrysaetos chrysaetos</name>
    <dbReference type="NCBI Taxonomy" id="223781"/>
    <lineage>
        <taxon>Eukaryota</taxon>
        <taxon>Metazoa</taxon>
        <taxon>Chordata</taxon>
        <taxon>Craniata</taxon>
        <taxon>Vertebrata</taxon>
        <taxon>Euteleostomi</taxon>
        <taxon>Archelosauria</taxon>
        <taxon>Archosauria</taxon>
        <taxon>Dinosauria</taxon>
        <taxon>Saurischia</taxon>
        <taxon>Theropoda</taxon>
        <taxon>Coelurosauria</taxon>
        <taxon>Aves</taxon>
        <taxon>Neognathae</taxon>
        <taxon>Neoaves</taxon>
        <taxon>Telluraves</taxon>
        <taxon>Accipitrimorphae</taxon>
        <taxon>Accipitriformes</taxon>
        <taxon>Accipitridae</taxon>
        <taxon>Accipitrinae</taxon>
        <taxon>Aquila</taxon>
    </lineage>
</organism>
<evidence type="ECO:0000313" key="3">
    <source>
        <dbReference type="Proteomes" id="UP000472275"/>
    </source>
</evidence>
<dbReference type="Proteomes" id="UP000472275">
    <property type="component" value="Chromosome 18"/>
</dbReference>
<dbReference type="Pfam" id="PF03184">
    <property type="entry name" value="DDE_1"/>
    <property type="match status" value="1"/>
</dbReference>
<proteinExistence type="predicted"/>
<reference evidence="2" key="2">
    <citation type="submission" date="2025-09" db="UniProtKB">
        <authorList>
            <consortium name="Ensembl"/>
        </authorList>
    </citation>
    <scope>IDENTIFICATION</scope>
</reference>
<keyword evidence="3" id="KW-1185">Reference proteome</keyword>
<dbReference type="InterPro" id="IPR004875">
    <property type="entry name" value="DDE_SF_endonuclease_dom"/>
</dbReference>
<dbReference type="Ensembl" id="ENSACCT00020022390.1">
    <property type="protein sequence ID" value="ENSACCP00020021441.1"/>
    <property type="gene ID" value="ENSACCG00020014771.1"/>
</dbReference>
<dbReference type="AlphaFoldDB" id="A0A663FC44"/>
<feature type="domain" description="DDE-1" evidence="1">
    <location>
        <begin position="12"/>
        <end position="70"/>
    </location>
</feature>
<reference evidence="2" key="1">
    <citation type="submission" date="2025-08" db="UniProtKB">
        <authorList>
            <consortium name="Ensembl"/>
        </authorList>
    </citation>
    <scope>IDENTIFICATION</scope>
</reference>
<name>A0A663FC44_AQUCH</name>
<dbReference type="GO" id="GO:0003676">
    <property type="term" value="F:nucleic acid binding"/>
    <property type="evidence" value="ECO:0007669"/>
    <property type="project" value="InterPro"/>
</dbReference>
<dbReference type="InParanoid" id="A0A663FC44"/>
<protein>
    <recommendedName>
        <fullName evidence="1">DDE-1 domain-containing protein</fullName>
    </recommendedName>
</protein>